<protein>
    <submittedName>
        <fullName evidence="1">Uncharacterized protein</fullName>
    </submittedName>
</protein>
<evidence type="ECO:0000313" key="2">
    <source>
        <dbReference type="Proteomes" id="UP000318288"/>
    </source>
</evidence>
<dbReference type="EMBL" id="SJPW01000010">
    <property type="protein sequence ID" value="TWU44713.1"/>
    <property type="molecule type" value="Genomic_DNA"/>
</dbReference>
<dbReference type="Proteomes" id="UP000318288">
    <property type="component" value="Unassembled WGS sequence"/>
</dbReference>
<keyword evidence="2" id="KW-1185">Reference proteome</keyword>
<comment type="caution">
    <text evidence="1">The sequence shown here is derived from an EMBL/GenBank/DDBJ whole genome shotgun (WGS) entry which is preliminary data.</text>
</comment>
<organism evidence="1 2">
    <name type="scientific">Rubripirellula tenax</name>
    <dbReference type="NCBI Taxonomy" id="2528015"/>
    <lineage>
        <taxon>Bacteria</taxon>
        <taxon>Pseudomonadati</taxon>
        <taxon>Planctomycetota</taxon>
        <taxon>Planctomycetia</taxon>
        <taxon>Pirellulales</taxon>
        <taxon>Pirellulaceae</taxon>
        <taxon>Rubripirellula</taxon>
    </lineage>
</organism>
<proteinExistence type="predicted"/>
<evidence type="ECO:0000313" key="1">
    <source>
        <dbReference type="EMBL" id="TWU44713.1"/>
    </source>
</evidence>
<dbReference type="AlphaFoldDB" id="A0A5C6E4W2"/>
<name>A0A5C6E4W2_9BACT</name>
<reference evidence="1 2" key="1">
    <citation type="submission" date="2019-02" db="EMBL/GenBank/DDBJ databases">
        <title>Deep-cultivation of Planctomycetes and their phenomic and genomic characterization uncovers novel biology.</title>
        <authorList>
            <person name="Wiegand S."/>
            <person name="Jogler M."/>
            <person name="Boedeker C."/>
            <person name="Pinto D."/>
            <person name="Vollmers J."/>
            <person name="Rivas-Marin E."/>
            <person name="Kohn T."/>
            <person name="Peeters S.H."/>
            <person name="Heuer A."/>
            <person name="Rast P."/>
            <person name="Oberbeckmann S."/>
            <person name="Bunk B."/>
            <person name="Jeske O."/>
            <person name="Meyerdierks A."/>
            <person name="Storesund J.E."/>
            <person name="Kallscheuer N."/>
            <person name="Luecker S."/>
            <person name="Lage O.M."/>
            <person name="Pohl T."/>
            <person name="Merkel B.J."/>
            <person name="Hornburger P."/>
            <person name="Mueller R.-W."/>
            <person name="Bruemmer F."/>
            <person name="Labrenz M."/>
            <person name="Spormann A.M."/>
            <person name="Op Den Camp H."/>
            <person name="Overmann J."/>
            <person name="Amann R."/>
            <person name="Jetten M.S.M."/>
            <person name="Mascher T."/>
            <person name="Medema M.H."/>
            <person name="Devos D.P."/>
            <person name="Kaster A.-K."/>
            <person name="Ovreas L."/>
            <person name="Rohde M."/>
            <person name="Galperin M.Y."/>
            <person name="Jogler C."/>
        </authorList>
    </citation>
    <scope>NUCLEOTIDE SEQUENCE [LARGE SCALE GENOMIC DNA]</scope>
    <source>
        <strain evidence="1 2">Poly51</strain>
    </source>
</reference>
<accession>A0A5C6E4W2</accession>
<gene>
    <name evidence="1" type="ORF">Poly51_59820</name>
</gene>
<sequence>MIQSKPDNQDMHRSGGGYILRLLARRSPPPGDVNRYRNNQSVAWLGRLFI</sequence>